<feature type="region of interest" description="Disordered" evidence="1">
    <location>
        <begin position="20"/>
        <end position="46"/>
    </location>
</feature>
<dbReference type="EnsemblPlants" id="Zm00001eb318570_T002">
    <property type="protein sequence ID" value="Zm00001eb318570_P002"/>
    <property type="gene ID" value="Zm00001eb318570"/>
</dbReference>
<dbReference type="Gramene" id="Zm00001eb318570_T002">
    <property type="protein sequence ID" value="Zm00001eb318570_P002"/>
    <property type="gene ID" value="Zm00001eb318570"/>
</dbReference>
<evidence type="ECO:0007829" key="4">
    <source>
        <dbReference type="PeptideAtlas" id="A0A804UE50"/>
    </source>
</evidence>
<dbReference type="AlphaFoldDB" id="A0A804UE50"/>
<keyword evidence="3" id="KW-1185">Reference proteome</keyword>
<feature type="compositionally biased region" description="Low complexity" evidence="1">
    <location>
        <begin position="94"/>
        <end position="107"/>
    </location>
</feature>
<name>A0A804UE50_MAIZE</name>
<keyword evidence="4" id="KW-1267">Proteomics identification</keyword>
<dbReference type="OrthoDB" id="5835829at2759"/>
<feature type="compositionally biased region" description="Low complexity" evidence="1">
    <location>
        <begin position="275"/>
        <end position="288"/>
    </location>
</feature>
<proteinExistence type="evidence at protein level"/>
<reference evidence="2" key="3">
    <citation type="submission" date="2021-05" db="UniProtKB">
        <authorList>
            <consortium name="EnsemblPlants"/>
        </authorList>
    </citation>
    <scope>IDENTIFICATION</scope>
    <source>
        <strain evidence="2">cv. B73</strain>
    </source>
</reference>
<sequence>SVTAVDRIITHIRYSLNYNHGEAVRPKRPRPPAPIPHAGPHQPAAPVRQAAGARGGVRRVRTLGAARGAAARRRLRGVPHADVRRGHRVRARVGRAGAGAAPAAAPRGGAGPGSGWAVDPARGGRHADVLGRHQVSTVLPGAADEPVPGAGHRRPRARQLVLRPGAAGSGLPGVYVESQDGGADRPVGVPRQPPPGRRVLRHPPARPNGGRKQGVAGRPAGGVRPVRVLRQHGVAEPGADGRDSRGPLRQRQALPVGRPGHGGRQGTQRLRRQGPGHQGAPGVVVPAAGGPGAPRRRLLLHALRLELDGGGAQRRRAHGGDARLVGPDDQRQVHTGRVERCVRDVMEGEMGEEFRARASHWSSKARKAMGEGGSSDVAISNFLSCFGHSAHVTAAN</sequence>
<dbReference type="Gene3D" id="3.40.50.2000">
    <property type="entry name" value="Glycogen Phosphorylase B"/>
    <property type="match status" value="2"/>
</dbReference>
<evidence type="ECO:0000313" key="3">
    <source>
        <dbReference type="Proteomes" id="UP000007305"/>
    </source>
</evidence>
<feature type="region of interest" description="Disordered" evidence="1">
    <location>
        <begin position="165"/>
        <end position="292"/>
    </location>
</feature>
<protein>
    <submittedName>
        <fullName evidence="2">Uncharacterized protein</fullName>
    </submittedName>
</protein>
<gene>
    <name evidence="2" type="primary">LOC100284183</name>
</gene>
<reference evidence="3" key="1">
    <citation type="submission" date="2015-12" db="EMBL/GenBank/DDBJ databases">
        <title>Update maize B73 reference genome by single molecule sequencing technologies.</title>
        <authorList>
            <consortium name="Maize Genome Sequencing Project"/>
            <person name="Ware D."/>
        </authorList>
    </citation>
    <scope>NUCLEOTIDE SEQUENCE [LARGE SCALE GENOMIC DNA]</scope>
    <source>
        <strain evidence="3">cv. B73</strain>
    </source>
</reference>
<feature type="compositionally biased region" description="Basic and acidic residues" evidence="1">
    <location>
        <begin position="318"/>
        <end position="332"/>
    </location>
</feature>
<dbReference type="SUPFAM" id="SSF53756">
    <property type="entry name" value="UDP-Glycosyltransferase/glycogen phosphorylase"/>
    <property type="match status" value="1"/>
</dbReference>
<dbReference type="Proteomes" id="UP000007305">
    <property type="component" value="Chromosome 7"/>
</dbReference>
<evidence type="ECO:0000256" key="1">
    <source>
        <dbReference type="SAM" id="MobiDB-lite"/>
    </source>
</evidence>
<evidence type="ECO:0000313" key="2">
    <source>
        <dbReference type="EnsemblPlants" id="Zm00001eb318570_P002"/>
    </source>
</evidence>
<feature type="region of interest" description="Disordered" evidence="1">
    <location>
        <begin position="91"/>
        <end position="115"/>
    </location>
</feature>
<organism evidence="2 3">
    <name type="scientific">Zea mays</name>
    <name type="common">Maize</name>
    <dbReference type="NCBI Taxonomy" id="4577"/>
    <lineage>
        <taxon>Eukaryota</taxon>
        <taxon>Viridiplantae</taxon>
        <taxon>Streptophyta</taxon>
        <taxon>Embryophyta</taxon>
        <taxon>Tracheophyta</taxon>
        <taxon>Spermatophyta</taxon>
        <taxon>Magnoliopsida</taxon>
        <taxon>Liliopsida</taxon>
        <taxon>Poales</taxon>
        <taxon>Poaceae</taxon>
        <taxon>PACMAD clade</taxon>
        <taxon>Panicoideae</taxon>
        <taxon>Andropogonodae</taxon>
        <taxon>Andropogoneae</taxon>
        <taxon>Tripsacinae</taxon>
        <taxon>Zea</taxon>
    </lineage>
</organism>
<accession>A0A804UE50</accession>
<reference evidence="2" key="2">
    <citation type="submission" date="2019-07" db="EMBL/GenBank/DDBJ databases">
        <authorList>
            <person name="Seetharam A."/>
            <person name="Woodhouse M."/>
            <person name="Cannon E."/>
        </authorList>
    </citation>
    <scope>NUCLEOTIDE SEQUENCE [LARGE SCALE GENOMIC DNA]</scope>
    <source>
        <strain evidence="2">cv. B73</strain>
    </source>
</reference>
<feature type="region of interest" description="Disordered" evidence="1">
    <location>
        <begin position="311"/>
        <end position="332"/>
    </location>
</feature>